<protein>
    <submittedName>
        <fullName evidence="1">Uncharacterized protein</fullName>
    </submittedName>
</protein>
<sequence>MGLTPDSWRRNHHPRSLAIPSRSPCIYSCLDRSQHPFGRWPNVCFLKRGRIPFVLMTGGTSVLIEKSIIDVQSRFRPWYTFLDVLVSFSPEKNQVCCLMDNRVNTDVLFYPWLLLLEASRW</sequence>
<dbReference type="EMBL" id="BPLQ01003062">
    <property type="protein sequence ID" value="GIX97652.1"/>
    <property type="molecule type" value="Genomic_DNA"/>
</dbReference>
<dbReference type="Proteomes" id="UP001054837">
    <property type="component" value="Unassembled WGS sequence"/>
</dbReference>
<accession>A0AAV4PJE3</accession>
<keyword evidence="2" id="KW-1185">Reference proteome</keyword>
<organism evidence="1 2">
    <name type="scientific">Caerostris darwini</name>
    <dbReference type="NCBI Taxonomy" id="1538125"/>
    <lineage>
        <taxon>Eukaryota</taxon>
        <taxon>Metazoa</taxon>
        <taxon>Ecdysozoa</taxon>
        <taxon>Arthropoda</taxon>
        <taxon>Chelicerata</taxon>
        <taxon>Arachnida</taxon>
        <taxon>Araneae</taxon>
        <taxon>Araneomorphae</taxon>
        <taxon>Entelegynae</taxon>
        <taxon>Araneoidea</taxon>
        <taxon>Araneidae</taxon>
        <taxon>Caerostris</taxon>
    </lineage>
</organism>
<evidence type="ECO:0000313" key="1">
    <source>
        <dbReference type="EMBL" id="GIX97652.1"/>
    </source>
</evidence>
<reference evidence="1 2" key="1">
    <citation type="submission" date="2021-06" db="EMBL/GenBank/DDBJ databases">
        <title>Caerostris darwini draft genome.</title>
        <authorList>
            <person name="Kono N."/>
            <person name="Arakawa K."/>
        </authorList>
    </citation>
    <scope>NUCLEOTIDE SEQUENCE [LARGE SCALE GENOMIC DNA]</scope>
</reference>
<dbReference type="AlphaFoldDB" id="A0AAV4PJE3"/>
<name>A0AAV4PJE3_9ARAC</name>
<evidence type="ECO:0000313" key="2">
    <source>
        <dbReference type="Proteomes" id="UP001054837"/>
    </source>
</evidence>
<gene>
    <name evidence="1" type="ORF">CDAR_54331</name>
</gene>
<proteinExistence type="predicted"/>
<comment type="caution">
    <text evidence="1">The sequence shown here is derived from an EMBL/GenBank/DDBJ whole genome shotgun (WGS) entry which is preliminary data.</text>
</comment>